<evidence type="ECO:0000313" key="2">
    <source>
        <dbReference type="EMBL" id="JAH98986.1"/>
    </source>
</evidence>
<protein>
    <submittedName>
        <fullName evidence="2">Uncharacterized protein</fullName>
    </submittedName>
</protein>
<dbReference type="AlphaFoldDB" id="A0A0E9X956"/>
<dbReference type="EMBL" id="GBXM01009591">
    <property type="protein sequence ID" value="JAH98986.1"/>
    <property type="molecule type" value="Transcribed_RNA"/>
</dbReference>
<sequence length="109" mass="11762">MFSGFVKARFSQNRQPPVRNGPDSGGVRFHESIIESLGSKRNPQSTFLSQYATLSLKHYGAAKASSLSQELRLADTSTSKKEMFISQIADCRTTGSGTLATCGNTSRIG</sequence>
<name>A0A0E9X956_ANGAN</name>
<organism evidence="2">
    <name type="scientific">Anguilla anguilla</name>
    <name type="common">European freshwater eel</name>
    <name type="synonym">Muraena anguilla</name>
    <dbReference type="NCBI Taxonomy" id="7936"/>
    <lineage>
        <taxon>Eukaryota</taxon>
        <taxon>Metazoa</taxon>
        <taxon>Chordata</taxon>
        <taxon>Craniata</taxon>
        <taxon>Vertebrata</taxon>
        <taxon>Euteleostomi</taxon>
        <taxon>Actinopterygii</taxon>
        <taxon>Neopterygii</taxon>
        <taxon>Teleostei</taxon>
        <taxon>Anguilliformes</taxon>
        <taxon>Anguillidae</taxon>
        <taxon>Anguilla</taxon>
    </lineage>
</organism>
<reference evidence="2" key="1">
    <citation type="submission" date="2014-11" db="EMBL/GenBank/DDBJ databases">
        <authorList>
            <person name="Amaro Gonzalez C."/>
        </authorList>
    </citation>
    <scope>NUCLEOTIDE SEQUENCE</scope>
</reference>
<accession>A0A0E9X956</accession>
<feature type="region of interest" description="Disordered" evidence="1">
    <location>
        <begin position="1"/>
        <end position="27"/>
    </location>
</feature>
<evidence type="ECO:0000256" key="1">
    <source>
        <dbReference type="SAM" id="MobiDB-lite"/>
    </source>
</evidence>
<proteinExistence type="predicted"/>
<reference evidence="2" key="2">
    <citation type="journal article" date="2015" name="Fish Shellfish Immunol.">
        <title>Early steps in the European eel (Anguilla anguilla)-Vibrio vulnificus interaction in the gills: Role of the RtxA13 toxin.</title>
        <authorList>
            <person name="Callol A."/>
            <person name="Pajuelo D."/>
            <person name="Ebbesson L."/>
            <person name="Teles M."/>
            <person name="MacKenzie S."/>
            <person name="Amaro C."/>
        </authorList>
    </citation>
    <scope>NUCLEOTIDE SEQUENCE</scope>
</reference>